<dbReference type="eggNOG" id="COG0457">
    <property type="taxonomic scope" value="Bacteria"/>
</dbReference>
<gene>
    <name evidence="2" type="ORF">MC7420_4403</name>
</gene>
<proteinExistence type="predicted"/>
<dbReference type="STRING" id="118168.MC7420_4403"/>
<dbReference type="InterPro" id="IPR024983">
    <property type="entry name" value="CHAT_dom"/>
</dbReference>
<name>B4VY15_9CYAN</name>
<feature type="domain" description="CHAT" evidence="1">
    <location>
        <begin position="630"/>
        <end position="898"/>
    </location>
</feature>
<sequence>MGNSEDKSLSCHAFKLGMGSEQDARTTRISQFLTLWFKPKFLKYLGLAISVTLMTLLLNLPISPTVATVTQVETTAQTSPVIKSLNTNTSQLVHQGKNDYQRGQYAAAITIWKQALDTFTTQGDTLNQAMVLSNLALAYRQLGQWHEANQAIETSLTLLSTPNPNTSQNPLKILAQALNTQGHLQLAQGQAELALATWEQATKTYQQVGDKTGVTRSLINQTHAMRALGLYLRARNLLDQIRQTLAAQPDSLTKIAGLRSLGDLLRITGDLNQSRQILEQSLAIAKTLPSPPDSTAILFSLGNTARSQNQIEDAIQFYQQAAATTVSPTLQFQAQANQLSLFVETQQQQAARQLWTQLQPQLAQLPVSRQTLYAQINVARSLMQMSHDASGNVPEIAQLLATITQQARTLKDRQVEAYALGYLGQLYEQTQQLANAQTLTEQALTLAQSIKAPELAYRWQWQLGRLLKAQGNTQGAIAAYDQAVNTLQSLRTDLVAINDTVQFSFRESVEPVYREFVGLLLQPLPGEKEVSQAHLKQAREVIESLQLAELDNFFQEACLTSQPQQIDHIDPTAAVFYPIILPDRLEVILSLPGQPLRHYATQASSVQVEQIIHQMRQSLRPTSLKKERLPLAQNLYDWLIRPAETELAQSDITTLVFVLDGSLRNLPMAALYDGQHYLVETYSLAIAPSLHLLSPQPLIPGQLKVLTAGVSQSISGFSPLPAVEWELSQITNKVPALQLLNQDFTSVNLTDNLQTQPFSVVHLATHGQFSSDPEETFILAWDKKIKAKDFETLLRSTQVEPDYPIELLVLSACQTAIGDQRAALGLAGIATRSGARSTLATLWSVQDDSTAQLMVEFYKELNQGTLNKATALRHAQLSLLQQGYNHPYYWAPFILVGNWL</sequence>
<dbReference type="Pfam" id="PF12770">
    <property type="entry name" value="CHAT"/>
    <property type="match status" value="1"/>
</dbReference>
<dbReference type="PANTHER" id="PTHR10098">
    <property type="entry name" value="RAPSYN-RELATED"/>
    <property type="match status" value="1"/>
</dbReference>
<protein>
    <submittedName>
        <fullName evidence="2">Tetratricopeptide repeat domain protein</fullName>
    </submittedName>
</protein>
<dbReference type="InterPro" id="IPR019734">
    <property type="entry name" value="TPR_rpt"/>
</dbReference>
<evidence type="ECO:0000313" key="3">
    <source>
        <dbReference type="Proteomes" id="UP000003835"/>
    </source>
</evidence>
<evidence type="ECO:0000259" key="1">
    <source>
        <dbReference type="Pfam" id="PF12770"/>
    </source>
</evidence>
<reference evidence="2 3" key="1">
    <citation type="submission" date="2008-07" db="EMBL/GenBank/DDBJ databases">
        <authorList>
            <person name="Tandeau de Marsac N."/>
            <person name="Ferriera S."/>
            <person name="Johnson J."/>
            <person name="Kravitz S."/>
            <person name="Beeson K."/>
            <person name="Sutton G."/>
            <person name="Rogers Y.-H."/>
            <person name="Friedman R."/>
            <person name="Frazier M."/>
            <person name="Venter J.C."/>
        </authorList>
    </citation>
    <scope>NUCLEOTIDE SEQUENCE [LARGE SCALE GENOMIC DNA]</scope>
    <source>
        <strain evidence="2 3">PCC 7420</strain>
    </source>
</reference>
<dbReference type="HOGENOM" id="CLU_002404_0_0_3"/>
<dbReference type="RefSeq" id="WP_006103615.1">
    <property type="nucleotide sequence ID" value="NZ_DS989859.1"/>
</dbReference>
<dbReference type="Proteomes" id="UP000003835">
    <property type="component" value="Unassembled WGS sequence"/>
</dbReference>
<dbReference type="Gene3D" id="1.25.40.10">
    <property type="entry name" value="Tetratricopeptide repeat domain"/>
    <property type="match status" value="3"/>
</dbReference>
<accession>B4VY15</accession>
<dbReference type="SMART" id="SM00028">
    <property type="entry name" value="TPR"/>
    <property type="match status" value="7"/>
</dbReference>
<dbReference type="Pfam" id="PF13424">
    <property type="entry name" value="TPR_12"/>
    <property type="match status" value="2"/>
</dbReference>
<dbReference type="AlphaFoldDB" id="B4VY15"/>
<dbReference type="eggNOG" id="COG4995">
    <property type="taxonomic scope" value="Bacteria"/>
</dbReference>
<keyword evidence="3" id="KW-1185">Reference proteome</keyword>
<evidence type="ECO:0000313" key="2">
    <source>
        <dbReference type="EMBL" id="EDX73156.1"/>
    </source>
</evidence>
<dbReference type="SUPFAM" id="SSF48452">
    <property type="entry name" value="TPR-like"/>
    <property type="match status" value="2"/>
</dbReference>
<dbReference type="InterPro" id="IPR011990">
    <property type="entry name" value="TPR-like_helical_dom_sf"/>
</dbReference>
<dbReference type="EMBL" id="DS989859">
    <property type="protein sequence ID" value="EDX73156.1"/>
    <property type="molecule type" value="Genomic_DNA"/>
</dbReference>
<organism evidence="2 3">
    <name type="scientific">Coleofasciculus chthonoplastes PCC 7420</name>
    <dbReference type="NCBI Taxonomy" id="118168"/>
    <lineage>
        <taxon>Bacteria</taxon>
        <taxon>Bacillati</taxon>
        <taxon>Cyanobacteriota</taxon>
        <taxon>Cyanophyceae</taxon>
        <taxon>Coleofasciculales</taxon>
        <taxon>Coleofasciculaceae</taxon>
        <taxon>Coleofasciculus</taxon>
    </lineage>
</organism>